<proteinExistence type="predicted"/>
<feature type="region of interest" description="Disordered" evidence="1">
    <location>
        <begin position="1"/>
        <end position="25"/>
    </location>
</feature>
<dbReference type="AlphaFoldDB" id="A0A1Y2MDY8"/>
<evidence type="ECO:0000256" key="1">
    <source>
        <dbReference type="SAM" id="MobiDB-lite"/>
    </source>
</evidence>
<protein>
    <submittedName>
        <fullName evidence="2">Uncharacterized protein</fullName>
    </submittedName>
</protein>
<accession>A0A1Y2MDY8</accession>
<dbReference type="Proteomes" id="UP000193240">
    <property type="component" value="Unassembled WGS sequence"/>
</dbReference>
<gene>
    <name evidence="2" type="ORF">B5807_01829</name>
</gene>
<keyword evidence="3" id="KW-1185">Reference proteome</keyword>
<sequence>MRAAITPDLPSSSGPAPDTSPSGPTVDFRLPLDLDLVLEPSLIVPGRANIPTLWANLTTDASQWEPGEFSNGLWAWSPNVFGLHNAGVSLGSAQRSAYIEVASQAPYTLMQFQVQVDTNATGSSAANPVVIAVEWSSGNSFVSYSTLGTVQSHRASPQTLALSQPIPAGLTYIRLRATSQVPDGSNYIAYSKIILAGSIQSSSTTGSISVLNPMAKSPATADDSFALTYDFKHASDKALLVGVAAPVQSGLISLLATNALQFEPGEFNNG</sequence>
<evidence type="ECO:0000313" key="2">
    <source>
        <dbReference type="EMBL" id="OSS54202.1"/>
    </source>
</evidence>
<name>A0A1Y2MDY8_EPING</name>
<evidence type="ECO:0000313" key="3">
    <source>
        <dbReference type="Proteomes" id="UP000193240"/>
    </source>
</evidence>
<dbReference type="EMBL" id="KZ107838">
    <property type="protein sequence ID" value="OSS54202.1"/>
    <property type="molecule type" value="Genomic_DNA"/>
</dbReference>
<feature type="compositionally biased region" description="Polar residues" evidence="1">
    <location>
        <begin position="9"/>
        <end position="23"/>
    </location>
</feature>
<dbReference type="InParanoid" id="A0A1Y2MDY8"/>
<organism evidence="2 3">
    <name type="scientific">Epicoccum nigrum</name>
    <name type="common">Soil fungus</name>
    <name type="synonym">Epicoccum purpurascens</name>
    <dbReference type="NCBI Taxonomy" id="105696"/>
    <lineage>
        <taxon>Eukaryota</taxon>
        <taxon>Fungi</taxon>
        <taxon>Dikarya</taxon>
        <taxon>Ascomycota</taxon>
        <taxon>Pezizomycotina</taxon>
        <taxon>Dothideomycetes</taxon>
        <taxon>Pleosporomycetidae</taxon>
        <taxon>Pleosporales</taxon>
        <taxon>Pleosporineae</taxon>
        <taxon>Didymellaceae</taxon>
        <taxon>Epicoccum</taxon>
    </lineage>
</organism>
<reference evidence="2 3" key="1">
    <citation type="journal article" date="2017" name="Genome Announc.">
        <title>Genome sequence of the saprophytic ascomycete Epicoccum nigrum ICMP 19927 strain isolated from New Zealand.</title>
        <authorList>
            <person name="Fokin M."/>
            <person name="Fleetwood D."/>
            <person name="Weir B.S."/>
            <person name="Villas-Boas S.G."/>
        </authorList>
    </citation>
    <scope>NUCLEOTIDE SEQUENCE [LARGE SCALE GENOMIC DNA]</scope>
    <source>
        <strain evidence="2 3">ICMP 19927</strain>
    </source>
</reference>
<feature type="non-terminal residue" evidence="2">
    <location>
        <position position="270"/>
    </location>
</feature>